<protein>
    <submittedName>
        <fullName evidence="2">Uncharacterized protein</fullName>
    </submittedName>
</protein>
<feature type="compositionally biased region" description="Basic and acidic residues" evidence="1">
    <location>
        <begin position="433"/>
        <end position="446"/>
    </location>
</feature>
<name>A0A6A3MC06_9STRA</name>
<feature type="compositionally biased region" description="Basic and acidic residues" evidence="1">
    <location>
        <begin position="251"/>
        <end position="268"/>
    </location>
</feature>
<feature type="region of interest" description="Disordered" evidence="1">
    <location>
        <begin position="247"/>
        <end position="281"/>
    </location>
</feature>
<feature type="compositionally biased region" description="Low complexity" evidence="1">
    <location>
        <begin position="324"/>
        <end position="333"/>
    </location>
</feature>
<evidence type="ECO:0000256" key="1">
    <source>
        <dbReference type="SAM" id="MobiDB-lite"/>
    </source>
</evidence>
<evidence type="ECO:0000313" key="3">
    <source>
        <dbReference type="EMBL" id="KAE9133242.1"/>
    </source>
</evidence>
<feature type="compositionally biased region" description="Low complexity" evidence="1">
    <location>
        <begin position="450"/>
        <end position="464"/>
    </location>
</feature>
<dbReference type="EMBL" id="QXFW01000090">
    <property type="protein sequence ID" value="KAE9025753.1"/>
    <property type="molecule type" value="Genomic_DNA"/>
</dbReference>
<feature type="compositionally biased region" description="Acidic residues" evidence="1">
    <location>
        <begin position="474"/>
        <end position="485"/>
    </location>
</feature>
<evidence type="ECO:0000313" key="2">
    <source>
        <dbReference type="EMBL" id="KAE9025753.1"/>
    </source>
</evidence>
<gene>
    <name evidence="3" type="ORF">PF007_g3429</name>
    <name evidence="2" type="ORF">PF011_g2888</name>
</gene>
<organism evidence="2 5">
    <name type="scientific">Phytophthora fragariae</name>
    <dbReference type="NCBI Taxonomy" id="53985"/>
    <lineage>
        <taxon>Eukaryota</taxon>
        <taxon>Sar</taxon>
        <taxon>Stramenopiles</taxon>
        <taxon>Oomycota</taxon>
        <taxon>Peronosporomycetes</taxon>
        <taxon>Peronosporales</taxon>
        <taxon>Peronosporaceae</taxon>
        <taxon>Phytophthora</taxon>
    </lineage>
</organism>
<dbReference type="Proteomes" id="UP000441208">
    <property type="component" value="Unassembled WGS sequence"/>
</dbReference>
<feature type="compositionally biased region" description="Basic and acidic residues" evidence="1">
    <location>
        <begin position="1"/>
        <end position="17"/>
    </location>
</feature>
<reference evidence="2 5" key="1">
    <citation type="submission" date="2018-09" db="EMBL/GenBank/DDBJ databases">
        <title>Genomic investigation of the strawberry pathogen Phytophthora fragariae indicates pathogenicity is determined by transcriptional variation in three key races.</title>
        <authorList>
            <person name="Adams T.M."/>
            <person name="Armitage A.D."/>
            <person name="Sobczyk M.K."/>
            <person name="Bates H.J."/>
            <person name="Dunwell J.M."/>
            <person name="Nellist C.F."/>
            <person name="Harrison R.J."/>
        </authorList>
    </citation>
    <scope>NUCLEOTIDE SEQUENCE [LARGE SCALE GENOMIC DNA]</scope>
    <source>
        <strain evidence="3 4">NOV-71</strain>
        <strain evidence="2 5">SCRP245</strain>
    </source>
</reference>
<accession>A0A6A3MC06</accession>
<sequence>MEVSKHPDTRGVAEKTAGKGTTGRSGSLREAVAEGGWTTVNKKREGARNGNGRQGATPRSPGRVRADWATEGRLGSGGGRWSPTRSVGSNDGREVFRQLKTYCLSDAKAGYILPLVEKLAYMAATRRFQEYKESLPTERTEGKSEQEVRAEWGDELPSDMRTKYAGLVSYWDLSDEVHANRLAMLMKDWVIDSRLPQHEVEARLRVMHMEHSRPAPVEEQSKEAEARSYRGVVNEGLRTQMLELLGQEQASPRRHEGQAAVTQEEKRPAIPTTGLKSFLKDGGLPVLPPEWGQQRLQCVTARAGARTTQMGPQILKSARAGAQEPLSASSKASSPRRESSLKSPKTGTEGERMATRSGGPLSAPRERDSTTTAEEMTDVDMDGDDRMDSTEIETEVRGRQQTNPKETSLSPRRREGSRRILQAKRHQGVSVSPEKKATVPTQEEKSPSPTQVRQTSLTRRSSLSPKRRTREDWDFAEQDFDMEIQ</sequence>
<dbReference type="EMBL" id="QXFZ01000101">
    <property type="protein sequence ID" value="KAE9133242.1"/>
    <property type="molecule type" value="Genomic_DNA"/>
</dbReference>
<dbReference type="Proteomes" id="UP000460718">
    <property type="component" value="Unassembled WGS sequence"/>
</dbReference>
<dbReference type="AlphaFoldDB" id="A0A6A3MC06"/>
<proteinExistence type="predicted"/>
<comment type="caution">
    <text evidence="2">The sequence shown here is derived from an EMBL/GenBank/DDBJ whole genome shotgun (WGS) entry which is preliminary data.</text>
</comment>
<evidence type="ECO:0000313" key="5">
    <source>
        <dbReference type="Proteomes" id="UP000460718"/>
    </source>
</evidence>
<feature type="region of interest" description="Disordered" evidence="1">
    <location>
        <begin position="318"/>
        <end position="485"/>
    </location>
</feature>
<evidence type="ECO:0000313" key="4">
    <source>
        <dbReference type="Proteomes" id="UP000441208"/>
    </source>
</evidence>
<feature type="region of interest" description="Disordered" evidence="1">
    <location>
        <begin position="1"/>
        <end position="90"/>
    </location>
</feature>
<feature type="compositionally biased region" description="Polar residues" evidence="1">
    <location>
        <begin position="399"/>
        <end position="410"/>
    </location>
</feature>
<feature type="compositionally biased region" description="Basic and acidic residues" evidence="1">
    <location>
        <begin position="384"/>
        <end position="398"/>
    </location>
</feature>